<proteinExistence type="inferred from homology"/>
<reference evidence="6 9" key="2">
    <citation type="submission" date="2016-01" db="EMBL/GenBank/DDBJ databases">
        <authorList>
            <person name="Oliw E.H."/>
        </authorList>
    </citation>
    <scope>NUCLEOTIDE SEQUENCE [LARGE SCALE GENOMIC DNA]</scope>
    <source>
        <strain evidence="6 9">MDcuke</strain>
    </source>
</reference>
<accession>A0A0M2K8B5</accession>
<dbReference type="InterPro" id="IPR027417">
    <property type="entry name" value="P-loop_NTPase"/>
</dbReference>
<dbReference type="SUPFAM" id="SSF52540">
    <property type="entry name" value="P-loop containing nucleoside triphosphate hydrolases"/>
    <property type="match status" value="1"/>
</dbReference>
<dbReference type="PANTHER" id="PTHR42734">
    <property type="entry name" value="METAL TRANSPORT SYSTEM ATP-BINDING PROTEIN TM_0124-RELATED"/>
    <property type="match status" value="1"/>
</dbReference>
<gene>
    <name evidence="6" type="ORF">AV903_04175</name>
    <name evidence="7" type="ORF">SY86_09545</name>
</gene>
<dbReference type="AlphaFoldDB" id="A0A0M2K8B5"/>
<dbReference type="STRING" id="65700.SY86_09545"/>
<evidence type="ECO:0000256" key="1">
    <source>
        <dbReference type="ARBA" id="ARBA00006526"/>
    </source>
</evidence>
<dbReference type="NCBIfam" id="NF011630">
    <property type="entry name" value="PRK15056.1"/>
    <property type="match status" value="1"/>
</dbReference>
<comment type="similarity">
    <text evidence="1">Belongs to the ABC transporter superfamily. Drug exporter-2 (TC 3.A.1.117) family.</text>
</comment>
<evidence type="ECO:0000313" key="7">
    <source>
        <dbReference type="EMBL" id="KKF35615.1"/>
    </source>
</evidence>
<dbReference type="InterPro" id="IPR017871">
    <property type="entry name" value="ABC_transporter-like_CS"/>
</dbReference>
<dbReference type="SMART" id="SM00382">
    <property type="entry name" value="AAA"/>
    <property type="match status" value="1"/>
</dbReference>
<sequence length="269" mass="29074">MKALPDNGFHDDGIRANGVTVTYRNGHTALRKASFAVPSGTLAALLGVNGSGKSTLFKALMGLVPLAEGDITMMGMPPCLALRQSQVAYVPQAEDVDWHFPVLAEDVVMMGRYGHMGALRIPRKADHNAVAAALDRVGMRDFRHRQIGELSGGQKKRVFLARAIAQGGKIVLLDEPFTGIDVNTERQIISLLQQMRDEGCTLLVSTHNLSTVSSFCDYTVLVKNTVLACGPTKETFTASNLNNTFDGILHPMMSGNLPIADKKPAQEKD</sequence>
<dbReference type="InterPro" id="IPR003439">
    <property type="entry name" value="ABC_transporter-like_ATP-bd"/>
</dbReference>
<evidence type="ECO:0000256" key="3">
    <source>
        <dbReference type="ARBA" id="ARBA00022741"/>
    </source>
</evidence>
<evidence type="ECO:0000313" key="6">
    <source>
        <dbReference type="EMBL" id="AXF75478.1"/>
    </source>
</evidence>
<evidence type="ECO:0000313" key="9">
    <source>
        <dbReference type="Proteomes" id="UP000264980"/>
    </source>
</evidence>
<evidence type="ECO:0000259" key="5">
    <source>
        <dbReference type="PROSITE" id="PS50893"/>
    </source>
</evidence>
<dbReference type="Pfam" id="PF00005">
    <property type="entry name" value="ABC_tran"/>
    <property type="match status" value="1"/>
</dbReference>
<keyword evidence="3" id="KW-0547">Nucleotide-binding</keyword>
<keyword evidence="4 7" id="KW-0067">ATP-binding</keyword>
<dbReference type="InterPro" id="IPR050153">
    <property type="entry name" value="Metal_Ion_Import_ABC"/>
</dbReference>
<organism evidence="7 8">
    <name type="scientific">Erwinia tracheiphila</name>
    <dbReference type="NCBI Taxonomy" id="65700"/>
    <lineage>
        <taxon>Bacteria</taxon>
        <taxon>Pseudomonadati</taxon>
        <taxon>Pseudomonadota</taxon>
        <taxon>Gammaproteobacteria</taxon>
        <taxon>Enterobacterales</taxon>
        <taxon>Erwiniaceae</taxon>
        <taxon>Erwinia</taxon>
    </lineage>
</organism>
<feature type="domain" description="ABC transporter" evidence="5">
    <location>
        <begin position="14"/>
        <end position="249"/>
    </location>
</feature>
<dbReference type="Proteomes" id="UP000033924">
    <property type="component" value="Unassembled WGS sequence"/>
</dbReference>
<evidence type="ECO:0000256" key="4">
    <source>
        <dbReference type="ARBA" id="ARBA00022840"/>
    </source>
</evidence>
<dbReference type="Gene3D" id="3.40.50.300">
    <property type="entry name" value="P-loop containing nucleotide triphosphate hydrolases"/>
    <property type="match status" value="1"/>
</dbReference>
<dbReference type="GO" id="GO:0005524">
    <property type="term" value="F:ATP binding"/>
    <property type="evidence" value="ECO:0007669"/>
    <property type="project" value="UniProtKB-KW"/>
</dbReference>
<keyword evidence="2" id="KW-0813">Transport</keyword>
<dbReference type="EMBL" id="CP013970">
    <property type="protein sequence ID" value="AXF75478.1"/>
    <property type="molecule type" value="Genomic_DNA"/>
</dbReference>
<dbReference type="RefSeq" id="WP_016192117.1">
    <property type="nucleotide sequence ID" value="NZ_CP013970.1"/>
</dbReference>
<dbReference type="GO" id="GO:0016887">
    <property type="term" value="F:ATP hydrolysis activity"/>
    <property type="evidence" value="ECO:0007669"/>
    <property type="project" value="InterPro"/>
</dbReference>
<evidence type="ECO:0000313" key="8">
    <source>
        <dbReference type="Proteomes" id="UP000033924"/>
    </source>
</evidence>
<evidence type="ECO:0000256" key="2">
    <source>
        <dbReference type="ARBA" id="ARBA00022448"/>
    </source>
</evidence>
<dbReference type="Proteomes" id="UP000264980">
    <property type="component" value="Chromosome"/>
</dbReference>
<protein>
    <submittedName>
        <fullName evidence="6">Manganese/iron ABC transporter ATP-binding protein</fullName>
    </submittedName>
    <submittedName>
        <fullName evidence="7">Manganese/iron transporter ATP-binding protein</fullName>
    </submittedName>
</protein>
<name>A0A0M2K8B5_9GAMM</name>
<dbReference type="CDD" id="cd03235">
    <property type="entry name" value="ABC_Metallic_Cations"/>
    <property type="match status" value="1"/>
</dbReference>
<dbReference type="EMBL" id="JXNU01000003">
    <property type="protein sequence ID" value="KKF35615.1"/>
    <property type="molecule type" value="Genomic_DNA"/>
</dbReference>
<dbReference type="PATRIC" id="fig|65700.7.peg.2409"/>
<keyword evidence="8" id="KW-1185">Reference proteome</keyword>
<dbReference type="PANTHER" id="PTHR42734:SF5">
    <property type="entry name" value="IRON TRANSPORT SYSTEM ATP-BINDING PROTEIN HI_0361-RELATED"/>
    <property type="match status" value="1"/>
</dbReference>
<dbReference type="PROSITE" id="PS00211">
    <property type="entry name" value="ABC_TRANSPORTER_1"/>
    <property type="match status" value="1"/>
</dbReference>
<dbReference type="InterPro" id="IPR003593">
    <property type="entry name" value="AAA+_ATPase"/>
</dbReference>
<reference evidence="7 8" key="1">
    <citation type="submission" date="2015-01" db="EMBL/GenBank/DDBJ databases">
        <title>Erwinia tracheiphila.</title>
        <authorList>
            <person name="Shapiro L.R."/>
        </authorList>
    </citation>
    <scope>NUCLEOTIDE SEQUENCE [LARGE SCALE GENOMIC DNA]</scope>
    <source>
        <strain evidence="7 8">BuffGH</strain>
    </source>
</reference>
<dbReference type="PROSITE" id="PS50893">
    <property type="entry name" value="ABC_TRANSPORTER_2"/>
    <property type="match status" value="1"/>
</dbReference>